<evidence type="ECO:0000256" key="1">
    <source>
        <dbReference type="ARBA" id="ARBA00003416"/>
    </source>
</evidence>
<evidence type="ECO:0000313" key="6">
    <source>
        <dbReference type="EMBL" id="MDO6672993.1"/>
    </source>
</evidence>
<comment type="similarity">
    <text evidence="2">Belongs to the RmuC family.</text>
</comment>
<accession>A0AAP4U2Y6</accession>
<dbReference type="Pfam" id="PF02646">
    <property type="entry name" value="RmuC"/>
    <property type="match status" value="1"/>
</dbReference>
<dbReference type="Proteomes" id="UP001170481">
    <property type="component" value="Unassembled WGS sequence"/>
</dbReference>
<dbReference type="RefSeq" id="WP_303594632.1">
    <property type="nucleotide sequence ID" value="NZ_JAUORK010000018.1"/>
</dbReference>
<evidence type="ECO:0000256" key="5">
    <source>
        <dbReference type="SAM" id="MobiDB-lite"/>
    </source>
</evidence>
<dbReference type="PANTHER" id="PTHR30563:SF0">
    <property type="entry name" value="DNA RECOMBINATION PROTEIN RMUC"/>
    <property type="match status" value="1"/>
</dbReference>
<evidence type="ECO:0000256" key="3">
    <source>
        <dbReference type="ARBA" id="ARBA00023054"/>
    </source>
</evidence>
<feature type="region of interest" description="Disordered" evidence="5">
    <location>
        <begin position="40"/>
        <end position="66"/>
    </location>
</feature>
<dbReference type="InterPro" id="IPR003798">
    <property type="entry name" value="DNA_recombination_RmuC"/>
</dbReference>
<dbReference type="PANTHER" id="PTHR30563">
    <property type="entry name" value="DNA RECOMBINATION PROTEIN RMUC"/>
    <property type="match status" value="1"/>
</dbReference>
<sequence>MSLLSESSAVMWLLVGVLLMLSLALGLGWRRTREQLHALQESSEEEQQSMQQTWQDSLDESRERQQQAEQRAALIEQRAALDGQQAEQQQRYLSQSLEEARQARDALTEQLATLRESLQGRLDEQSRALSEQQTLARSLTRQQEVLEAQLLEREERLETLTERYAELRETHASLVTRQRQEASHHEQQLALLNESRERLSQEFEQLAGKVFEERQQRFTAASGAQLEQLLKPFREQVGDFRQRLEQLHGEEVRERTSLKSQLDQLAGLNRQITEEAANLSRALKGDSKMQGNWGEMILETVLERSGLRDGIEFKREVSFTGEGGRQRPDAIVYLPDNKHLIIDAKVSLTAYTEYVNAEDDVTRARALRAHLTSVRGHVTGLARRNYPAIEGLGSPDFVFLFLPMEPAFALAFEHDDSLFQDAFTQGVVMVTPTTLLASLRTVASLWSLERQNDNARVIGERAGALLDKFRGLAESLEELGTQLGRTREAHDTAMKRLASGRGNLISRAEELLELGARMKKPLPEALVRQSRDTLHQPEQALDQPPTSAPSALDRQPVPEPPASEEAAASEGQDVAGAPGAEVPGAEVPDAEAPDAEALDTETLDTEAGQVPASLSRWELMERKWQGDS</sequence>
<comment type="caution">
    <text evidence="6">The sequence shown here is derived from an EMBL/GenBank/DDBJ whole genome shotgun (WGS) entry which is preliminary data.</text>
</comment>
<evidence type="ECO:0000256" key="2">
    <source>
        <dbReference type="ARBA" id="ARBA00009840"/>
    </source>
</evidence>
<name>A0AAP4U2Y6_9GAMM</name>
<reference evidence="6" key="1">
    <citation type="submission" date="2023-07" db="EMBL/GenBank/DDBJ databases">
        <title>Genome content predicts the carbon catabolic preferences of heterotrophic bacteria.</title>
        <authorList>
            <person name="Gralka M."/>
        </authorList>
    </citation>
    <scope>NUCLEOTIDE SEQUENCE</scope>
    <source>
        <strain evidence="6">C2R13</strain>
    </source>
</reference>
<feature type="compositionally biased region" description="Acidic residues" evidence="5">
    <location>
        <begin position="588"/>
        <end position="604"/>
    </location>
</feature>
<organism evidence="6 7">
    <name type="scientific">Cobetia amphilecti</name>
    <dbReference type="NCBI Taxonomy" id="1055104"/>
    <lineage>
        <taxon>Bacteria</taxon>
        <taxon>Pseudomonadati</taxon>
        <taxon>Pseudomonadota</taxon>
        <taxon>Gammaproteobacteria</taxon>
        <taxon>Oceanospirillales</taxon>
        <taxon>Halomonadaceae</taxon>
        <taxon>Cobetia</taxon>
    </lineage>
</organism>
<feature type="region of interest" description="Disordered" evidence="5">
    <location>
        <begin position="527"/>
        <end position="628"/>
    </location>
</feature>
<keyword evidence="3" id="KW-0175">Coiled coil</keyword>
<gene>
    <name evidence="6" type="primary">rmuC</name>
    <name evidence="6" type="ORF">Q4535_12800</name>
</gene>
<keyword evidence="4" id="KW-0233">DNA recombination</keyword>
<feature type="compositionally biased region" description="Low complexity" evidence="5">
    <location>
        <begin position="563"/>
        <end position="587"/>
    </location>
</feature>
<feature type="compositionally biased region" description="Basic and acidic residues" evidence="5">
    <location>
        <begin position="618"/>
        <end position="628"/>
    </location>
</feature>
<evidence type="ECO:0000313" key="7">
    <source>
        <dbReference type="Proteomes" id="UP001170481"/>
    </source>
</evidence>
<protein>
    <submittedName>
        <fullName evidence="6">DNA recombination protein RmuC</fullName>
    </submittedName>
</protein>
<dbReference type="GO" id="GO:0006310">
    <property type="term" value="P:DNA recombination"/>
    <property type="evidence" value="ECO:0007669"/>
    <property type="project" value="UniProtKB-KW"/>
</dbReference>
<evidence type="ECO:0000256" key="4">
    <source>
        <dbReference type="ARBA" id="ARBA00023172"/>
    </source>
</evidence>
<dbReference type="EMBL" id="JAUORK010000018">
    <property type="protein sequence ID" value="MDO6672993.1"/>
    <property type="molecule type" value="Genomic_DNA"/>
</dbReference>
<dbReference type="AlphaFoldDB" id="A0AAP4U2Y6"/>
<comment type="function">
    <text evidence="1">Involved in DNA recombination.</text>
</comment>
<proteinExistence type="inferred from homology"/>